<dbReference type="Pfam" id="PF24626">
    <property type="entry name" value="SH3_Tf2-1"/>
    <property type="match status" value="1"/>
</dbReference>
<gene>
    <name evidence="3" type="primary">LOC107021505</name>
</gene>
<dbReference type="InterPro" id="IPR056924">
    <property type="entry name" value="SH3_Tf2-1"/>
</dbReference>
<evidence type="ECO:0000313" key="3">
    <source>
        <dbReference type="RefSeq" id="XP_015077671.1"/>
    </source>
</evidence>
<protein>
    <submittedName>
        <fullName evidence="3">Uncharacterized protein LOC107021505</fullName>
    </submittedName>
</protein>
<dbReference type="RefSeq" id="XP_015077671.1">
    <property type="nucleotide sequence ID" value="XM_015222185.1"/>
</dbReference>
<reference evidence="3" key="2">
    <citation type="submission" date="2025-08" db="UniProtKB">
        <authorList>
            <consortium name="RefSeq"/>
        </authorList>
    </citation>
    <scope>IDENTIFICATION</scope>
</reference>
<organism evidence="2 3">
    <name type="scientific">Solanum pennellii</name>
    <name type="common">Tomato</name>
    <name type="synonym">Lycopersicon pennellii</name>
    <dbReference type="NCBI Taxonomy" id="28526"/>
    <lineage>
        <taxon>Eukaryota</taxon>
        <taxon>Viridiplantae</taxon>
        <taxon>Streptophyta</taxon>
        <taxon>Embryophyta</taxon>
        <taxon>Tracheophyta</taxon>
        <taxon>Spermatophyta</taxon>
        <taxon>Magnoliopsida</taxon>
        <taxon>eudicotyledons</taxon>
        <taxon>Gunneridae</taxon>
        <taxon>Pentapetalae</taxon>
        <taxon>asterids</taxon>
        <taxon>lamiids</taxon>
        <taxon>Solanales</taxon>
        <taxon>Solanaceae</taxon>
        <taxon>Solanoideae</taxon>
        <taxon>Solaneae</taxon>
        <taxon>Solanum</taxon>
        <taxon>Solanum subgen. Lycopersicon</taxon>
    </lineage>
</organism>
<sequence>MAPYEILQRVGKVAYELKVPSELSSIHQVFHFSMLNMCVGYTKTIQPIEDLGIDENLTYKVVPFEISDCQLKRLRNKDLAFRECVMEKPQLREQHGRPRLT</sequence>
<keyword evidence="2" id="KW-1185">Reference proteome</keyword>
<evidence type="ECO:0000313" key="2">
    <source>
        <dbReference type="Proteomes" id="UP000694930"/>
    </source>
</evidence>
<dbReference type="GeneID" id="107021505"/>
<feature type="domain" description="Tf2-1-like SH3-like" evidence="1">
    <location>
        <begin position="2"/>
        <end position="38"/>
    </location>
</feature>
<evidence type="ECO:0000259" key="1">
    <source>
        <dbReference type="Pfam" id="PF24626"/>
    </source>
</evidence>
<name>A0ABM1GYB6_SOLPN</name>
<accession>A0ABM1GYB6</accession>
<reference evidence="2" key="1">
    <citation type="journal article" date="2014" name="Nat. Genet.">
        <title>The genome of the stress-tolerant wild tomato species Solanum pennellii.</title>
        <authorList>
            <person name="Bolger A."/>
            <person name="Scossa F."/>
            <person name="Bolger M.E."/>
            <person name="Lanz C."/>
            <person name="Maumus F."/>
            <person name="Tohge T."/>
            <person name="Quesneville H."/>
            <person name="Alseekh S."/>
            <person name="Sorensen I."/>
            <person name="Lichtenstein G."/>
            <person name="Fich E.A."/>
            <person name="Conte M."/>
            <person name="Keller H."/>
            <person name="Schneeberger K."/>
            <person name="Schwacke R."/>
            <person name="Ofner I."/>
            <person name="Vrebalov J."/>
            <person name="Xu Y."/>
            <person name="Osorio S."/>
            <person name="Aflitos S.A."/>
            <person name="Schijlen E."/>
            <person name="Jimenez-Gomez J.M."/>
            <person name="Ryngajllo M."/>
            <person name="Kimura S."/>
            <person name="Kumar R."/>
            <person name="Koenig D."/>
            <person name="Headland L.R."/>
            <person name="Maloof J.N."/>
            <person name="Sinha N."/>
            <person name="van Ham R.C."/>
            <person name="Lankhorst R.K."/>
            <person name="Mao L."/>
            <person name="Vogel A."/>
            <person name="Arsova B."/>
            <person name="Panstruga R."/>
            <person name="Fei Z."/>
            <person name="Rose J.K."/>
            <person name="Zamir D."/>
            <person name="Carrari F."/>
            <person name="Giovannoni J.J."/>
            <person name="Weigel D."/>
            <person name="Usadel B."/>
            <person name="Fernie A.R."/>
        </authorList>
    </citation>
    <scope>NUCLEOTIDE SEQUENCE [LARGE SCALE GENOMIC DNA]</scope>
    <source>
        <strain evidence="2">cv. LA0716</strain>
    </source>
</reference>
<dbReference type="PANTHER" id="PTHR46148">
    <property type="entry name" value="CHROMO DOMAIN-CONTAINING PROTEIN"/>
    <property type="match status" value="1"/>
</dbReference>
<dbReference type="PANTHER" id="PTHR46148:SF57">
    <property type="entry name" value="OS12G0499874 PROTEIN"/>
    <property type="match status" value="1"/>
</dbReference>
<dbReference type="Proteomes" id="UP000694930">
    <property type="component" value="Chromosome 1"/>
</dbReference>
<proteinExistence type="predicted"/>